<comment type="caution">
    <text evidence="4">The sequence shown here is derived from an EMBL/GenBank/DDBJ whole genome shotgun (WGS) entry which is preliminary data.</text>
</comment>
<proteinExistence type="predicted"/>
<feature type="domain" description="AMP-dependent synthetase/ligase" evidence="1">
    <location>
        <begin position="19"/>
        <end position="373"/>
    </location>
</feature>
<dbReference type="InterPro" id="IPR045851">
    <property type="entry name" value="AMP-bd_C_sf"/>
</dbReference>
<evidence type="ECO:0000313" key="5">
    <source>
        <dbReference type="Proteomes" id="UP001156398"/>
    </source>
</evidence>
<dbReference type="Gene3D" id="3.30.300.30">
    <property type="match status" value="1"/>
</dbReference>
<dbReference type="EMBL" id="JAAGKO020000001">
    <property type="protein sequence ID" value="MDI5961247.1"/>
    <property type="molecule type" value="Genomic_DNA"/>
</dbReference>
<dbReference type="EMBL" id="JABXJJ020000019">
    <property type="protein sequence ID" value="MDI5971049.1"/>
    <property type="molecule type" value="Genomic_DNA"/>
</dbReference>
<dbReference type="Pfam" id="PF13193">
    <property type="entry name" value="AMP-binding_C"/>
    <property type="match status" value="1"/>
</dbReference>
<dbReference type="InterPro" id="IPR020845">
    <property type="entry name" value="AMP-binding_CS"/>
</dbReference>
<keyword evidence="5" id="KW-1185">Reference proteome</keyword>
<gene>
    <name evidence="3" type="ORF">POF43_000650</name>
    <name evidence="4" type="ORF">POF50_017145</name>
</gene>
<dbReference type="PROSITE" id="PS00455">
    <property type="entry name" value="AMP_BINDING"/>
    <property type="match status" value="1"/>
</dbReference>
<dbReference type="InterPro" id="IPR025110">
    <property type="entry name" value="AMP-bd_C"/>
</dbReference>
<dbReference type="PANTHER" id="PTHR43767">
    <property type="entry name" value="LONG-CHAIN-FATTY-ACID--COA LIGASE"/>
    <property type="match status" value="1"/>
</dbReference>
<dbReference type="AlphaFoldDB" id="A0AA90H0I9"/>
<evidence type="ECO:0000259" key="2">
    <source>
        <dbReference type="Pfam" id="PF13193"/>
    </source>
</evidence>
<dbReference type="SUPFAM" id="SSF56801">
    <property type="entry name" value="Acetyl-CoA synthetase-like"/>
    <property type="match status" value="1"/>
</dbReference>
<reference evidence="4 5" key="1">
    <citation type="submission" date="2023-05" db="EMBL/GenBank/DDBJ databases">
        <title>Streptantibioticus silvisoli sp. nov., acidotolerant actinomycetes 1 from pine litter.</title>
        <authorList>
            <person name="Swiecimska M."/>
            <person name="Golinska P."/>
            <person name="Sangal V."/>
            <person name="Wachnowicz B."/>
            <person name="Goodfellow M."/>
        </authorList>
    </citation>
    <scope>NUCLEOTIDE SEQUENCE</scope>
    <source>
        <strain evidence="4">SL13</strain>
        <strain evidence="3 5">SL54</strain>
    </source>
</reference>
<accession>A0AA90H0I9</accession>
<evidence type="ECO:0000313" key="3">
    <source>
        <dbReference type="EMBL" id="MDI5961247.1"/>
    </source>
</evidence>
<dbReference type="InterPro" id="IPR042099">
    <property type="entry name" value="ANL_N_sf"/>
</dbReference>
<name>A0AA90H0I9_9ACTN</name>
<sequence length="519" mass="55679">MDNPSDSVANYVINALQRFAEYGDREAIVSATRRTTYADLVQEIRALVTELRLHGVVPESVVAILTGNQAEAMSLQFAAHLIGCRTVWVAGYMPSREQPDYLRRSGADYLVYDTKRYGDTAAELLRGDWKGTVLCVGPGGEGPDLFAGRDAAEPDLTPGPAPSSLFYTGGTTGRAKLVHHEHRFYLALLAIGSAWLASGAPTLKHLTINGFSHVSGHMTNLLMLFTGSTVVLHAGFDIPEWLAAIEAERATSTLLTPVQLYQVLDHPALESADLSSLLLLNVGGAAVSPTRLRQAGERLGPVIRLVYGLTEAAFVTEYRAVMPDPRHPRRLSSCGTLFADSRAQIRDADGRVLAAGETGEVWVSGSLVMSGYWDEPQEDSPVKDGWLHTGDIGSVDEDGYLYLFDRSKDMIVTGRGAVNVYSKPVEDVLTSHPGVRAAAVVGVPDEALGEAVVAFVVPAPGAEPTADELRELVTAELREYSAPGAVEFVTALPLTGMGKVDKKALRQQWAARTGAGTGR</sequence>
<dbReference type="GO" id="GO:0016877">
    <property type="term" value="F:ligase activity, forming carbon-sulfur bonds"/>
    <property type="evidence" value="ECO:0007669"/>
    <property type="project" value="UniProtKB-ARBA"/>
</dbReference>
<dbReference type="InterPro" id="IPR000873">
    <property type="entry name" value="AMP-dep_synth/lig_dom"/>
</dbReference>
<dbReference type="InterPro" id="IPR050237">
    <property type="entry name" value="ATP-dep_AMP-bd_enzyme"/>
</dbReference>
<protein>
    <submittedName>
        <fullName evidence="4">AMP-binding protein</fullName>
    </submittedName>
</protein>
<dbReference type="Proteomes" id="UP001156398">
    <property type="component" value="Unassembled WGS sequence"/>
</dbReference>
<dbReference type="PANTHER" id="PTHR43767:SF7">
    <property type="entry name" value="MEDIUM_LONG-CHAIN-FATTY-ACID--COA LIGASE FADD8"/>
    <property type="match status" value="1"/>
</dbReference>
<dbReference type="RefSeq" id="WP_271312478.1">
    <property type="nucleotide sequence ID" value="NZ_JAAGKO020000001.1"/>
</dbReference>
<dbReference type="Pfam" id="PF00501">
    <property type="entry name" value="AMP-binding"/>
    <property type="match status" value="1"/>
</dbReference>
<organism evidence="4">
    <name type="scientific">Streptantibioticus silvisoli</name>
    <dbReference type="NCBI Taxonomy" id="2705255"/>
    <lineage>
        <taxon>Bacteria</taxon>
        <taxon>Bacillati</taxon>
        <taxon>Actinomycetota</taxon>
        <taxon>Actinomycetes</taxon>
        <taxon>Kitasatosporales</taxon>
        <taxon>Streptomycetaceae</taxon>
        <taxon>Streptantibioticus</taxon>
    </lineage>
</organism>
<evidence type="ECO:0000313" key="4">
    <source>
        <dbReference type="EMBL" id="MDI5971049.1"/>
    </source>
</evidence>
<evidence type="ECO:0000259" key="1">
    <source>
        <dbReference type="Pfam" id="PF00501"/>
    </source>
</evidence>
<feature type="domain" description="AMP-binding enzyme C-terminal" evidence="2">
    <location>
        <begin position="425"/>
        <end position="499"/>
    </location>
</feature>
<dbReference type="Gene3D" id="3.40.50.12780">
    <property type="entry name" value="N-terminal domain of ligase-like"/>
    <property type="match status" value="1"/>
</dbReference>